<evidence type="ECO:0000256" key="2">
    <source>
        <dbReference type="SAM" id="Phobius"/>
    </source>
</evidence>
<reference evidence="4 5" key="1">
    <citation type="journal article" date="2017" name="Elife">
        <title>Extensive horizontal gene transfer in cheese-associated bacteria.</title>
        <authorList>
            <person name="Bonham K.S."/>
            <person name="Wolfe B.E."/>
            <person name="Dutton R.J."/>
        </authorList>
    </citation>
    <scope>NUCLEOTIDE SEQUENCE [LARGE SCALE GENOMIC DNA]</scope>
    <source>
        <strain evidence="4 5">JB182</strain>
    </source>
</reference>
<evidence type="ECO:0000313" key="5">
    <source>
        <dbReference type="Proteomes" id="UP000235739"/>
    </source>
</evidence>
<accession>A0A2N7S1S9</accession>
<dbReference type="Proteomes" id="UP000235739">
    <property type="component" value="Unassembled WGS sequence"/>
</dbReference>
<feature type="transmembrane region" description="Helical" evidence="2">
    <location>
        <begin position="259"/>
        <end position="280"/>
    </location>
</feature>
<feature type="transmembrane region" description="Helical" evidence="2">
    <location>
        <begin position="137"/>
        <end position="158"/>
    </location>
</feature>
<feature type="transmembrane region" description="Helical" evidence="2">
    <location>
        <begin position="211"/>
        <end position="228"/>
    </location>
</feature>
<keyword evidence="2" id="KW-1133">Transmembrane helix</keyword>
<feature type="transmembrane region" description="Helical" evidence="2">
    <location>
        <begin position="292"/>
        <end position="311"/>
    </location>
</feature>
<feature type="transmembrane region" description="Helical" evidence="2">
    <location>
        <begin position="234"/>
        <end position="252"/>
    </location>
</feature>
<dbReference type="EMBL" id="PNQX01000001">
    <property type="protein sequence ID" value="PMQ20094.1"/>
    <property type="molecule type" value="Genomic_DNA"/>
</dbReference>
<protein>
    <recommendedName>
        <fullName evidence="3">CAAX prenyl protease 2/Lysostaphin resistance protein A-like domain-containing protein</fullName>
    </recommendedName>
</protein>
<keyword evidence="2" id="KW-0472">Membrane</keyword>
<gene>
    <name evidence="4" type="ORF">CIK84_00220</name>
</gene>
<keyword evidence="2" id="KW-0812">Transmembrane</keyword>
<sequence>MSLPMNLPPEVQRPEGETEYPFHRLMRRSQNYRWWKPLAFTGTGIGFFAAALVIAIVVMVVALLANPLTWNAKNPDEAPDAFLMNPDLNMASAADFSITMASLIIMIPAVYLAYLLLGPKPVGLLLSVAGKLRWRWFGRAIGISALLFAVYFALNFGLSALGIGESAPVPASSIPTDPLFYALLVILLTPFQCAAEELVFRGAFMQVIGSWLKHPLFAILLPVPFFAIGHLYDIWGLLDVSVFAIAAGYLTWRTGGLEAAIAMHIINNTFLFLLGAIGVVDLNATESNPLSLVFSICFTALMTFVLVKLAAKHNIARTAGPLPAVVPSPMLQPWQMNQPPMNPNQAYWAPPAYQAGTPQGVSSDPAVAPPTSPTADFPDRQSPDSYGGHSSKSDSIT</sequence>
<dbReference type="InterPro" id="IPR003675">
    <property type="entry name" value="Rce1/LyrA-like_dom"/>
</dbReference>
<dbReference type="Pfam" id="PF02517">
    <property type="entry name" value="Rce1-like"/>
    <property type="match status" value="1"/>
</dbReference>
<feature type="transmembrane region" description="Helical" evidence="2">
    <location>
        <begin position="38"/>
        <end position="65"/>
    </location>
</feature>
<dbReference type="GO" id="GO:0004175">
    <property type="term" value="F:endopeptidase activity"/>
    <property type="evidence" value="ECO:0007669"/>
    <property type="project" value="UniProtKB-ARBA"/>
</dbReference>
<name>A0A2N7S1S9_9MICC</name>
<feature type="region of interest" description="Disordered" evidence="1">
    <location>
        <begin position="345"/>
        <end position="397"/>
    </location>
</feature>
<dbReference type="AlphaFoldDB" id="A0A2N7S1S9"/>
<organism evidence="4 5">
    <name type="scientific">Glutamicibacter arilaitensis</name>
    <dbReference type="NCBI Taxonomy" id="256701"/>
    <lineage>
        <taxon>Bacteria</taxon>
        <taxon>Bacillati</taxon>
        <taxon>Actinomycetota</taxon>
        <taxon>Actinomycetes</taxon>
        <taxon>Micrococcales</taxon>
        <taxon>Micrococcaceae</taxon>
        <taxon>Glutamicibacter</taxon>
    </lineage>
</organism>
<feature type="transmembrane region" description="Helical" evidence="2">
    <location>
        <begin position="96"/>
        <end position="117"/>
    </location>
</feature>
<evidence type="ECO:0000313" key="4">
    <source>
        <dbReference type="EMBL" id="PMQ20094.1"/>
    </source>
</evidence>
<feature type="compositionally biased region" description="Polar residues" evidence="1">
    <location>
        <begin position="388"/>
        <end position="397"/>
    </location>
</feature>
<evidence type="ECO:0000256" key="1">
    <source>
        <dbReference type="SAM" id="MobiDB-lite"/>
    </source>
</evidence>
<proteinExistence type="predicted"/>
<comment type="caution">
    <text evidence="4">The sequence shown here is derived from an EMBL/GenBank/DDBJ whole genome shotgun (WGS) entry which is preliminary data.</text>
</comment>
<dbReference type="RefSeq" id="WP_102597256.1">
    <property type="nucleotide sequence ID" value="NZ_JBQDKG010000014.1"/>
</dbReference>
<feature type="transmembrane region" description="Helical" evidence="2">
    <location>
        <begin position="178"/>
        <end position="199"/>
    </location>
</feature>
<evidence type="ECO:0000259" key="3">
    <source>
        <dbReference type="Pfam" id="PF02517"/>
    </source>
</evidence>
<feature type="domain" description="CAAX prenyl protease 2/Lysostaphin resistance protein A-like" evidence="3">
    <location>
        <begin position="181"/>
        <end position="270"/>
    </location>
</feature>
<dbReference type="GO" id="GO:0080120">
    <property type="term" value="P:CAAX-box protein maturation"/>
    <property type="evidence" value="ECO:0007669"/>
    <property type="project" value="UniProtKB-ARBA"/>
</dbReference>